<comment type="caution">
    <text evidence="6">The sequence shown here is derived from an EMBL/GenBank/DDBJ whole genome shotgun (WGS) entry which is preliminary data.</text>
</comment>
<dbReference type="InterPro" id="IPR036390">
    <property type="entry name" value="WH_DNA-bd_sf"/>
</dbReference>
<reference evidence="6 7" key="1">
    <citation type="submission" date="2014-09" db="EMBL/GenBank/DDBJ databases">
        <title>Genome sequence of Sinomonas sp. MUSC 117.</title>
        <authorList>
            <person name="Lee L.-H."/>
        </authorList>
    </citation>
    <scope>NUCLEOTIDE SEQUENCE [LARGE SCALE GENOMIC DNA]</scope>
    <source>
        <strain evidence="6 7">MUSC 117</strain>
    </source>
</reference>
<evidence type="ECO:0000256" key="2">
    <source>
        <dbReference type="ARBA" id="ARBA00023125"/>
    </source>
</evidence>
<dbReference type="PROSITE" id="PS51077">
    <property type="entry name" value="HTH_ICLR"/>
    <property type="match status" value="1"/>
</dbReference>
<dbReference type="Gene3D" id="3.30.450.40">
    <property type="match status" value="1"/>
</dbReference>
<gene>
    <name evidence="6" type="ORF">LK10_02635</name>
</gene>
<protein>
    <submittedName>
        <fullName evidence="6">ArsR family transcriptional regulator</fullName>
    </submittedName>
</protein>
<evidence type="ECO:0000313" key="7">
    <source>
        <dbReference type="Proteomes" id="UP000030982"/>
    </source>
</evidence>
<dbReference type="SUPFAM" id="SSF55781">
    <property type="entry name" value="GAF domain-like"/>
    <property type="match status" value="1"/>
</dbReference>
<dbReference type="InterPro" id="IPR050707">
    <property type="entry name" value="HTH_MetabolicPath_Reg"/>
</dbReference>
<dbReference type="Gene3D" id="1.10.10.10">
    <property type="entry name" value="Winged helix-like DNA-binding domain superfamily/Winged helix DNA-binding domain"/>
    <property type="match status" value="1"/>
</dbReference>
<evidence type="ECO:0000256" key="3">
    <source>
        <dbReference type="ARBA" id="ARBA00023163"/>
    </source>
</evidence>
<dbReference type="InterPro" id="IPR036388">
    <property type="entry name" value="WH-like_DNA-bd_sf"/>
</dbReference>
<keyword evidence="2" id="KW-0238">DNA-binding</keyword>
<dbReference type="SMART" id="SM00346">
    <property type="entry name" value="HTH_ICLR"/>
    <property type="match status" value="1"/>
</dbReference>
<dbReference type="STRING" id="1338436.LK10_02635"/>
<dbReference type="InterPro" id="IPR029016">
    <property type="entry name" value="GAF-like_dom_sf"/>
</dbReference>
<dbReference type="GO" id="GO:0003700">
    <property type="term" value="F:DNA-binding transcription factor activity"/>
    <property type="evidence" value="ECO:0007669"/>
    <property type="project" value="TreeGrafter"/>
</dbReference>
<dbReference type="GO" id="GO:0045892">
    <property type="term" value="P:negative regulation of DNA-templated transcription"/>
    <property type="evidence" value="ECO:0007669"/>
    <property type="project" value="TreeGrafter"/>
</dbReference>
<dbReference type="Proteomes" id="UP000030982">
    <property type="component" value="Unassembled WGS sequence"/>
</dbReference>
<name>A0A0B2AML2_9MICC</name>
<evidence type="ECO:0000256" key="1">
    <source>
        <dbReference type="ARBA" id="ARBA00023015"/>
    </source>
</evidence>
<feature type="domain" description="IclR-ED" evidence="5">
    <location>
        <begin position="73"/>
        <end position="236"/>
    </location>
</feature>
<evidence type="ECO:0000259" key="4">
    <source>
        <dbReference type="PROSITE" id="PS51077"/>
    </source>
</evidence>
<dbReference type="PANTHER" id="PTHR30136">
    <property type="entry name" value="HELIX-TURN-HELIX TRANSCRIPTIONAL REGULATOR, ICLR FAMILY"/>
    <property type="match status" value="1"/>
</dbReference>
<dbReference type="AlphaFoldDB" id="A0A0B2AML2"/>
<dbReference type="GO" id="GO:0003677">
    <property type="term" value="F:DNA binding"/>
    <property type="evidence" value="ECO:0007669"/>
    <property type="project" value="UniProtKB-KW"/>
</dbReference>
<dbReference type="RefSeq" id="WP_043119892.1">
    <property type="nucleotide sequence ID" value="NZ_JTDL01000037.1"/>
</dbReference>
<evidence type="ECO:0000313" key="6">
    <source>
        <dbReference type="EMBL" id="KHL04911.1"/>
    </source>
</evidence>
<dbReference type="SUPFAM" id="SSF46785">
    <property type="entry name" value="Winged helix' DNA-binding domain"/>
    <property type="match status" value="1"/>
</dbReference>
<dbReference type="Pfam" id="PF09339">
    <property type="entry name" value="HTH_IclR"/>
    <property type="match status" value="1"/>
</dbReference>
<accession>A0A0B2AML2</accession>
<dbReference type="PROSITE" id="PS51078">
    <property type="entry name" value="ICLR_ED"/>
    <property type="match status" value="1"/>
</dbReference>
<feature type="domain" description="HTH iclR-type" evidence="4">
    <location>
        <begin position="11"/>
        <end position="72"/>
    </location>
</feature>
<keyword evidence="3" id="KW-0804">Transcription</keyword>
<proteinExistence type="predicted"/>
<organism evidence="6 7">
    <name type="scientific">Sinomonas humi</name>
    <dbReference type="NCBI Taxonomy" id="1338436"/>
    <lineage>
        <taxon>Bacteria</taxon>
        <taxon>Bacillati</taxon>
        <taxon>Actinomycetota</taxon>
        <taxon>Actinomycetes</taxon>
        <taxon>Micrococcales</taxon>
        <taxon>Micrococcaceae</taxon>
        <taxon>Sinomonas</taxon>
    </lineage>
</organism>
<dbReference type="EMBL" id="JTDL01000037">
    <property type="protein sequence ID" value="KHL04911.1"/>
    <property type="molecule type" value="Genomic_DNA"/>
</dbReference>
<dbReference type="PANTHER" id="PTHR30136:SF24">
    <property type="entry name" value="HTH-TYPE TRANSCRIPTIONAL REPRESSOR ALLR"/>
    <property type="match status" value="1"/>
</dbReference>
<dbReference type="Pfam" id="PF01614">
    <property type="entry name" value="IclR_C"/>
    <property type="match status" value="1"/>
</dbReference>
<evidence type="ECO:0000259" key="5">
    <source>
        <dbReference type="PROSITE" id="PS51078"/>
    </source>
</evidence>
<keyword evidence="1" id="KW-0805">Transcription regulation</keyword>
<dbReference type="InterPro" id="IPR014757">
    <property type="entry name" value="Tscrpt_reg_IclR_C"/>
</dbReference>
<keyword evidence="7" id="KW-1185">Reference proteome</keyword>
<dbReference type="InterPro" id="IPR005471">
    <property type="entry name" value="Tscrpt_reg_IclR_N"/>
</dbReference>
<dbReference type="OrthoDB" id="156285at2"/>
<sequence length="236" mass="25197">MPQATETAAHSQTLSRGIRALEVLADARSPLTIAELADSLGVHRSIAYRIIRTLEDHSLIERDDSGRLQPGAGLAVLARGVARDLQSAAAPELGRIAEELGMTAFVVVWDHADCVTLATVEPRHNGTTIAQRPGTRHSISSGAPGIAIQSAIGRVEWERRMPDVPYRAEAEEARERGYAVSHDEVIPGVFAIAAPILTPRQRPSALAVVHLGGNIEVERIGQALKESARRIAAAVG</sequence>